<comment type="cofactor">
    <cofactor evidence="18 19">
        <name>K(+)</name>
        <dbReference type="ChEBI" id="CHEBI:29103"/>
    </cofactor>
    <text evidence="18 19">Binds 1 potassium ion per subunit.</text>
</comment>
<comment type="catalytic activity">
    <reaction evidence="2 18 19">
        <text>(6R)-NADPHX = (6S)-NADPHX</text>
        <dbReference type="Rhea" id="RHEA:32227"/>
        <dbReference type="ChEBI" id="CHEBI:64076"/>
        <dbReference type="ChEBI" id="CHEBI:64077"/>
        <dbReference type="EC" id="5.1.99.6"/>
    </reaction>
</comment>
<keyword evidence="9 18" id="KW-0630">Potassium</keyword>
<evidence type="ECO:0000256" key="15">
    <source>
        <dbReference type="ARBA" id="ARBA00048238"/>
    </source>
</evidence>
<dbReference type="PANTHER" id="PTHR12592:SF0">
    <property type="entry name" value="ATP-DEPENDENT (S)-NAD(P)H-HYDRATE DEHYDRATASE"/>
    <property type="match status" value="1"/>
</dbReference>
<dbReference type="PROSITE" id="PS01050">
    <property type="entry name" value="YJEF_C_2"/>
    <property type="match status" value="1"/>
</dbReference>
<keyword evidence="13" id="KW-0511">Multifunctional enzyme</keyword>
<comment type="subunit">
    <text evidence="17">Homotetramer.</text>
</comment>
<evidence type="ECO:0000256" key="10">
    <source>
        <dbReference type="ARBA" id="ARBA00023027"/>
    </source>
</evidence>
<comment type="similarity">
    <text evidence="3 19">In the N-terminal section; belongs to the NnrE/AIBP family.</text>
</comment>
<feature type="binding site" evidence="17">
    <location>
        <begin position="374"/>
        <end position="378"/>
    </location>
    <ligand>
        <name>AMP</name>
        <dbReference type="ChEBI" id="CHEBI:456215"/>
    </ligand>
</feature>
<dbReference type="HAMAP" id="MF_01966">
    <property type="entry name" value="NADHX_epimerase"/>
    <property type="match status" value="1"/>
</dbReference>
<feature type="binding site" evidence="18">
    <location>
        <position position="144"/>
    </location>
    <ligand>
        <name>(6S)-NADPHX</name>
        <dbReference type="ChEBI" id="CHEBI:64076"/>
    </ligand>
</feature>
<keyword evidence="8 17" id="KW-0521">NADP</keyword>
<evidence type="ECO:0000256" key="5">
    <source>
        <dbReference type="ARBA" id="ARBA00022723"/>
    </source>
</evidence>
<evidence type="ECO:0000256" key="1">
    <source>
        <dbReference type="ARBA" id="ARBA00000013"/>
    </source>
</evidence>
<comment type="caution">
    <text evidence="22">The sequence shown here is derived from an EMBL/GenBank/DDBJ whole genome shotgun (WGS) entry which is preliminary data.</text>
</comment>
<dbReference type="PANTHER" id="PTHR12592">
    <property type="entry name" value="ATP-DEPENDENT (S)-NAD(P)H-HYDRATE DEHYDRATASE FAMILY MEMBER"/>
    <property type="match status" value="1"/>
</dbReference>
<keyword evidence="10 17" id="KW-0520">NAD</keyword>
<feature type="binding site" evidence="17">
    <location>
        <position position="237"/>
    </location>
    <ligand>
        <name>(6S)-NADPHX</name>
        <dbReference type="ChEBI" id="CHEBI:64076"/>
    </ligand>
</feature>
<feature type="binding site" evidence="18">
    <location>
        <begin position="54"/>
        <end position="58"/>
    </location>
    <ligand>
        <name>(6S)-NADPHX</name>
        <dbReference type="ChEBI" id="CHEBI:64076"/>
    </ligand>
</feature>
<organism evidence="22 23">
    <name type="scientific">Sulfurospirillum tamanense</name>
    <dbReference type="NCBI Taxonomy" id="2813362"/>
    <lineage>
        <taxon>Bacteria</taxon>
        <taxon>Pseudomonadati</taxon>
        <taxon>Campylobacterota</taxon>
        <taxon>Epsilonproteobacteria</taxon>
        <taxon>Campylobacterales</taxon>
        <taxon>Sulfurospirillaceae</taxon>
        <taxon>Sulfurospirillum</taxon>
    </lineage>
</organism>
<name>A0ABS2WTT2_9BACT</name>
<dbReference type="PIRSF" id="PIRSF017184">
    <property type="entry name" value="Nnr"/>
    <property type="match status" value="1"/>
</dbReference>
<comment type="function">
    <text evidence="18">Catalyzes the epimerization of the S- and R-forms of NAD(P)HX, a damaged form of NAD(P)H that is a result of enzymatic or heat-dependent hydration. This is a prerequisite for the S-specific NAD(P)H-hydrate dehydratase to allow the repair of both epimers of NAD(P)HX.</text>
</comment>
<dbReference type="HAMAP" id="MF_01965">
    <property type="entry name" value="NADHX_dehydratase"/>
    <property type="match status" value="1"/>
</dbReference>
<dbReference type="NCBIfam" id="TIGR00197">
    <property type="entry name" value="yjeF_nterm"/>
    <property type="match status" value="1"/>
</dbReference>
<keyword evidence="23" id="KW-1185">Reference proteome</keyword>
<reference evidence="22" key="1">
    <citation type="submission" date="2021-02" db="EMBL/GenBank/DDBJ databases">
        <title>Sulfurospirillum tamanensis sp. nov.</title>
        <authorList>
            <person name="Frolova A."/>
            <person name="Merkel A."/>
            <person name="Slobodkin A."/>
        </authorList>
    </citation>
    <scope>NUCLEOTIDE SEQUENCE</scope>
    <source>
        <strain evidence="22">T05b</strain>
    </source>
</reference>
<feature type="binding site" evidence="18">
    <location>
        <position position="147"/>
    </location>
    <ligand>
        <name>K(+)</name>
        <dbReference type="ChEBI" id="CHEBI:29103"/>
    </ligand>
</feature>
<evidence type="ECO:0000256" key="6">
    <source>
        <dbReference type="ARBA" id="ARBA00022741"/>
    </source>
</evidence>
<dbReference type="NCBIfam" id="TIGR00196">
    <property type="entry name" value="yjeF_cterm"/>
    <property type="match status" value="1"/>
</dbReference>
<evidence type="ECO:0000256" key="9">
    <source>
        <dbReference type="ARBA" id="ARBA00022958"/>
    </source>
</evidence>
<keyword evidence="6 17" id="KW-0547">Nucleotide-binding</keyword>
<evidence type="ECO:0000259" key="20">
    <source>
        <dbReference type="PROSITE" id="PS51383"/>
    </source>
</evidence>
<dbReference type="PROSITE" id="PS51385">
    <property type="entry name" value="YJEF_N"/>
    <property type="match status" value="1"/>
</dbReference>
<comment type="similarity">
    <text evidence="18">Belongs to the NnrE/AIBP family.</text>
</comment>
<dbReference type="Gene3D" id="3.40.1190.20">
    <property type="match status" value="1"/>
</dbReference>
<feature type="binding site" evidence="17">
    <location>
        <position position="402"/>
    </location>
    <ligand>
        <name>AMP</name>
        <dbReference type="ChEBI" id="CHEBI:456215"/>
    </ligand>
</feature>
<dbReference type="InterPro" id="IPR017953">
    <property type="entry name" value="Carbohydrate_kinase_pred_CS"/>
</dbReference>
<dbReference type="SUPFAM" id="SSF53613">
    <property type="entry name" value="Ribokinase-like"/>
    <property type="match status" value="1"/>
</dbReference>
<feature type="binding site" evidence="18">
    <location>
        <position position="55"/>
    </location>
    <ligand>
        <name>K(+)</name>
        <dbReference type="ChEBI" id="CHEBI:29103"/>
    </ligand>
</feature>
<feature type="binding site" evidence="17">
    <location>
        <position position="331"/>
    </location>
    <ligand>
        <name>(6S)-NADPHX</name>
        <dbReference type="ChEBI" id="CHEBI:64076"/>
    </ligand>
</feature>
<evidence type="ECO:0000313" key="22">
    <source>
        <dbReference type="EMBL" id="MBN2964920.1"/>
    </source>
</evidence>
<dbReference type="InterPro" id="IPR004443">
    <property type="entry name" value="YjeF_N_dom"/>
</dbReference>
<keyword evidence="11 18" id="KW-0413">Isomerase</keyword>
<gene>
    <name evidence="18" type="primary">nnrE</name>
    <name evidence="17" type="synonym">nnrD</name>
    <name evidence="22" type="ORF">JWV37_09030</name>
</gene>
<evidence type="ECO:0000256" key="19">
    <source>
        <dbReference type="PIRNR" id="PIRNR017184"/>
    </source>
</evidence>
<dbReference type="PROSITE" id="PS51383">
    <property type="entry name" value="YJEF_C_3"/>
    <property type="match status" value="1"/>
</dbReference>
<feature type="binding site" evidence="17">
    <location>
        <position position="403"/>
    </location>
    <ligand>
        <name>(6S)-NADPHX</name>
        <dbReference type="ChEBI" id="CHEBI:64076"/>
    </ligand>
</feature>
<dbReference type="EMBL" id="JAFHKK010000019">
    <property type="protein sequence ID" value="MBN2964920.1"/>
    <property type="molecule type" value="Genomic_DNA"/>
</dbReference>
<comment type="caution">
    <text evidence="18">Lacks conserved residue(s) required for the propagation of feature annotation.</text>
</comment>
<evidence type="ECO:0000256" key="14">
    <source>
        <dbReference type="ARBA" id="ARBA00025153"/>
    </source>
</evidence>
<accession>A0ABS2WTT2</accession>
<feature type="binding site" evidence="18">
    <location>
        <position position="111"/>
    </location>
    <ligand>
        <name>K(+)</name>
        <dbReference type="ChEBI" id="CHEBI:29103"/>
    </ligand>
</feature>
<evidence type="ECO:0000256" key="18">
    <source>
        <dbReference type="HAMAP-Rule" id="MF_01966"/>
    </source>
</evidence>
<evidence type="ECO:0000256" key="4">
    <source>
        <dbReference type="ARBA" id="ARBA00009524"/>
    </source>
</evidence>
<dbReference type="InterPro" id="IPR029056">
    <property type="entry name" value="Ribokinase-like"/>
</dbReference>
<evidence type="ECO:0000256" key="7">
    <source>
        <dbReference type="ARBA" id="ARBA00022840"/>
    </source>
</evidence>
<evidence type="ECO:0000259" key="21">
    <source>
        <dbReference type="PROSITE" id="PS51385"/>
    </source>
</evidence>
<evidence type="ECO:0000256" key="8">
    <source>
        <dbReference type="ARBA" id="ARBA00022857"/>
    </source>
</evidence>
<comment type="similarity">
    <text evidence="4 19">In the C-terminal section; belongs to the NnrD/CARKD family.</text>
</comment>
<evidence type="ECO:0000256" key="16">
    <source>
        <dbReference type="ARBA" id="ARBA00049209"/>
    </source>
</evidence>
<dbReference type="CDD" id="cd01171">
    <property type="entry name" value="YXKO-related"/>
    <property type="match status" value="1"/>
</dbReference>
<dbReference type="SUPFAM" id="SSF64153">
    <property type="entry name" value="YjeF N-terminal domain-like"/>
    <property type="match status" value="1"/>
</dbReference>
<comment type="function">
    <text evidence="17">Catalyzes the dehydration of the S-form of NAD(P)HX at the expense of ADP, which is converted to AMP. Together with NAD(P)HX epimerase, which catalyzes the epimerization of the S- and R-forms, the enzyme allows the repair of both epimers of NAD(P)HX, a damaged form of NAD(P)H that is a result of enzymatic or heat-dependent hydration.</text>
</comment>
<dbReference type="InterPro" id="IPR030677">
    <property type="entry name" value="Nnr"/>
</dbReference>
<comment type="similarity">
    <text evidence="17">Belongs to the NnrD/CARKD family.</text>
</comment>
<evidence type="ECO:0000256" key="11">
    <source>
        <dbReference type="ARBA" id="ARBA00023235"/>
    </source>
</evidence>
<keyword evidence="5 18" id="KW-0479">Metal-binding</keyword>
<feature type="binding site" evidence="17">
    <location>
        <position position="283"/>
    </location>
    <ligand>
        <name>(6S)-NADPHX</name>
        <dbReference type="ChEBI" id="CHEBI:64076"/>
    </ligand>
</feature>
<keyword evidence="7 17" id="KW-0067">ATP-binding</keyword>
<protein>
    <recommendedName>
        <fullName evidence="19">Bifunctional NAD(P)H-hydrate repair enzyme</fullName>
    </recommendedName>
    <alternativeName>
        <fullName evidence="19">Nicotinamide nucleotide repair protein</fullName>
    </alternativeName>
    <domain>
        <recommendedName>
            <fullName evidence="19">ADP-dependent (S)-NAD(P)H-hydrate dehydratase</fullName>
            <ecNumber evidence="19">4.2.1.136</ecNumber>
        </recommendedName>
        <alternativeName>
            <fullName evidence="19">ADP-dependent NAD(P)HX dehydratase</fullName>
        </alternativeName>
    </domain>
    <domain>
        <recommendedName>
            <fullName evidence="19">NAD(P)H-hydrate epimerase</fullName>
            <ecNumber evidence="19">5.1.99.6</ecNumber>
        </recommendedName>
    </domain>
</protein>
<proteinExistence type="inferred from homology"/>
<dbReference type="Pfam" id="PF03853">
    <property type="entry name" value="YjeF_N"/>
    <property type="match status" value="1"/>
</dbReference>
<sequence length="459" mass="48086">MHPLYKQVETLDKRCCEVFGLSEEILMEHAALALCKAVLEKPLISVLIVCGPGNNGADGLACARLLCGVCEVKVLLPLGVKSPLATLQYARAIALHVKIVKAVEKADAVVDALFGSGQTRPLEAPMVALIETLNAQDARKIACDIPTGLGTGTTVFQADVTVVMGALKEVLFLENAKSVVGKIEVAELGVPRCMYEVPSQTQVLSVQDMRLPHRANPVSHKGDFGHVLVVGGEKEGAGILAAMAAFSFGAGLVSYLGEAFLPPHLMKTASLPPKTTAVVAGMGLGNTHKETTLKALLVESACAVVADADVCDMPLAQMLYAHEKPVVFTPHPKEFCALMKRVGLGEVDVETVQANRLALARQFSLGSKSVLVFKGVHTLVAHKGEVYLCPFGSPALSKGGSGDVLAGMIGALLAQGYAPKEAAITAVLAHALAAEAYEGNTYALTPERLIEGVACLKNA</sequence>
<feature type="domain" description="YjeF C-terminal" evidence="20">
    <location>
        <begin position="204"/>
        <end position="459"/>
    </location>
</feature>
<dbReference type="Gene3D" id="3.40.50.10260">
    <property type="entry name" value="YjeF N-terminal domain"/>
    <property type="match status" value="1"/>
</dbReference>
<dbReference type="InterPro" id="IPR036652">
    <property type="entry name" value="YjeF_N_dom_sf"/>
</dbReference>
<comment type="cofactor">
    <cofactor evidence="17">
        <name>Mg(2+)</name>
        <dbReference type="ChEBI" id="CHEBI:18420"/>
    </cofactor>
</comment>
<comment type="catalytic activity">
    <reaction evidence="1 18 19">
        <text>(6R)-NADHX = (6S)-NADHX</text>
        <dbReference type="Rhea" id="RHEA:32215"/>
        <dbReference type="ChEBI" id="CHEBI:64074"/>
        <dbReference type="ChEBI" id="CHEBI:64075"/>
        <dbReference type="EC" id="5.1.99.6"/>
    </reaction>
</comment>
<dbReference type="InterPro" id="IPR000631">
    <property type="entry name" value="CARKD"/>
</dbReference>
<comment type="catalytic activity">
    <reaction evidence="16 17 19">
        <text>(6S)-NADPHX + ADP = AMP + phosphate + NADPH + H(+)</text>
        <dbReference type="Rhea" id="RHEA:32235"/>
        <dbReference type="ChEBI" id="CHEBI:15378"/>
        <dbReference type="ChEBI" id="CHEBI:43474"/>
        <dbReference type="ChEBI" id="CHEBI:57783"/>
        <dbReference type="ChEBI" id="CHEBI:64076"/>
        <dbReference type="ChEBI" id="CHEBI:456215"/>
        <dbReference type="ChEBI" id="CHEBI:456216"/>
        <dbReference type="EC" id="4.2.1.136"/>
    </reaction>
</comment>
<feature type="domain" description="YjeF N-terminal" evidence="21">
    <location>
        <begin position="8"/>
        <end position="196"/>
    </location>
</feature>
<evidence type="ECO:0000256" key="12">
    <source>
        <dbReference type="ARBA" id="ARBA00023239"/>
    </source>
</evidence>
<comment type="function">
    <text evidence="14 19">Bifunctional enzyme that catalyzes the epimerization of the S- and R-forms of NAD(P)HX and the dehydration of the S-form of NAD(P)HX at the expense of ADP, which is converted to AMP. This allows the repair of both epimers of NAD(P)HX, a damaged form of NAD(P)H that is a result of enzymatic or heat-dependent hydration.</text>
</comment>
<dbReference type="Pfam" id="PF01256">
    <property type="entry name" value="Carb_kinase"/>
    <property type="match status" value="1"/>
</dbReference>
<keyword evidence="12 17" id="KW-0456">Lyase</keyword>
<comment type="catalytic activity">
    <reaction evidence="15 17 19">
        <text>(6S)-NADHX + ADP = AMP + phosphate + NADH + H(+)</text>
        <dbReference type="Rhea" id="RHEA:32223"/>
        <dbReference type="ChEBI" id="CHEBI:15378"/>
        <dbReference type="ChEBI" id="CHEBI:43474"/>
        <dbReference type="ChEBI" id="CHEBI:57945"/>
        <dbReference type="ChEBI" id="CHEBI:64074"/>
        <dbReference type="ChEBI" id="CHEBI:456215"/>
        <dbReference type="ChEBI" id="CHEBI:456216"/>
        <dbReference type="EC" id="4.2.1.136"/>
    </reaction>
</comment>
<dbReference type="RefSeq" id="WP_205459467.1">
    <property type="nucleotide sequence ID" value="NZ_JAFHKK010000019.1"/>
</dbReference>
<evidence type="ECO:0000313" key="23">
    <source>
        <dbReference type="Proteomes" id="UP000703590"/>
    </source>
</evidence>
<feature type="binding site" evidence="18">
    <location>
        <begin position="115"/>
        <end position="121"/>
    </location>
    <ligand>
        <name>(6S)-NADPHX</name>
        <dbReference type="ChEBI" id="CHEBI:64076"/>
    </ligand>
</feature>
<evidence type="ECO:0000256" key="17">
    <source>
        <dbReference type="HAMAP-Rule" id="MF_01965"/>
    </source>
</evidence>
<dbReference type="EC" id="4.2.1.136" evidence="19"/>
<dbReference type="Proteomes" id="UP000703590">
    <property type="component" value="Unassembled WGS sequence"/>
</dbReference>
<evidence type="ECO:0000256" key="3">
    <source>
        <dbReference type="ARBA" id="ARBA00006001"/>
    </source>
</evidence>
<evidence type="ECO:0000256" key="13">
    <source>
        <dbReference type="ARBA" id="ARBA00023268"/>
    </source>
</evidence>
<reference evidence="22" key="2">
    <citation type="submission" date="2021-02" db="EMBL/GenBank/DDBJ databases">
        <authorList>
            <person name="Merkel A.Y."/>
        </authorList>
    </citation>
    <scope>NUCLEOTIDE SEQUENCE</scope>
    <source>
        <strain evidence="22">T05b</strain>
    </source>
</reference>
<evidence type="ECO:0000256" key="2">
    <source>
        <dbReference type="ARBA" id="ARBA00000909"/>
    </source>
</evidence>
<dbReference type="EC" id="5.1.99.6" evidence="19"/>